<dbReference type="FunFam" id="3.50.80.10:FF:000001">
    <property type="entry name" value="D-aminoacyl-tRNA deacylase"/>
    <property type="match status" value="1"/>
</dbReference>
<dbReference type="SUPFAM" id="SSF69500">
    <property type="entry name" value="DTD-like"/>
    <property type="match status" value="1"/>
</dbReference>
<dbReference type="HAMAP" id="MF_00518">
    <property type="entry name" value="Deacylase_Dtd"/>
    <property type="match status" value="1"/>
</dbReference>
<comment type="catalytic activity">
    <reaction evidence="2">
        <text>a D-aminoacyl-tRNA + H2O = a tRNA + a D-alpha-amino acid + H(+)</text>
        <dbReference type="Rhea" id="RHEA:13953"/>
        <dbReference type="Rhea" id="RHEA-COMP:10123"/>
        <dbReference type="Rhea" id="RHEA-COMP:10124"/>
        <dbReference type="ChEBI" id="CHEBI:15377"/>
        <dbReference type="ChEBI" id="CHEBI:15378"/>
        <dbReference type="ChEBI" id="CHEBI:59871"/>
        <dbReference type="ChEBI" id="CHEBI:78442"/>
        <dbReference type="ChEBI" id="CHEBI:79333"/>
        <dbReference type="EC" id="3.1.1.96"/>
    </reaction>
</comment>
<evidence type="ECO:0000313" key="5">
    <source>
        <dbReference type="Proteomes" id="UP000315217"/>
    </source>
</evidence>
<gene>
    <name evidence="2" type="primary">dtd</name>
    <name evidence="3" type="ORF">E6G98_11780</name>
    <name evidence="4" type="ORF">E6G99_02880</name>
</gene>
<evidence type="ECO:0000313" key="6">
    <source>
        <dbReference type="Proteomes" id="UP000318661"/>
    </source>
</evidence>
<comment type="subcellular location">
    <subcellularLocation>
        <location evidence="2">Cytoplasm</location>
    </subcellularLocation>
</comment>
<dbReference type="PANTHER" id="PTHR10472">
    <property type="entry name" value="D-TYROSYL-TRNA TYR DEACYLASE"/>
    <property type="match status" value="1"/>
</dbReference>
<dbReference type="GO" id="GO:0043908">
    <property type="term" value="F:Ser(Gly)-tRNA(Ala) hydrolase activity"/>
    <property type="evidence" value="ECO:0007669"/>
    <property type="project" value="UniProtKB-UniRule"/>
</dbReference>
<dbReference type="Gene3D" id="3.50.80.10">
    <property type="entry name" value="D-tyrosyl-tRNA(Tyr) deacylase"/>
    <property type="match status" value="1"/>
</dbReference>
<protein>
    <recommendedName>
        <fullName evidence="2">D-aminoacyl-tRNA deacylase</fullName>
        <shortName evidence="2">DTD</shortName>
        <ecNumber evidence="2">3.1.1.96</ecNumber>
    </recommendedName>
    <alternativeName>
        <fullName evidence="2">Gly-tRNA(Ala) deacylase</fullName>
        <ecNumber evidence="2">3.1.1.-</ecNumber>
    </alternativeName>
</protein>
<dbReference type="GO" id="GO:0051500">
    <property type="term" value="F:D-tyrosyl-tRNA(Tyr) deacylase activity"/>
    <property type="evidence" value="ECO:0007669"/>
    <property type="project" value="TreeGrafter"/>
</dbReference>
<dbReference type="InterPro" id="IPR003732">
    <property type="entry name" value="Daa-tRNA_deacyls_DTD"/>
</dbReference>
<dbReference type="GO" id="GO:0019478">
    <property type="term" value="P:D-amino acid catabolic process"/>
    <property type="evidence" value="ECO:0007669"/>
    <property type="project" value="UniProtKB-UniRule"/>
</dbReference>
<organism evidence="3 5">
    <name type="scientific">Candidatus Segetimicrobium genomatis</name>
    <dbReference type="NCBI Taxonomy" id="2569760"/>
    <lineage>
        <taxon>Bacteria</taxon>
        <taxon>Bacillati</taxon>
        <taxon>Candidatus Sysuimicrobiota</taxon>
        <taxon>Candidatus Sysuimicrobiia</taxon>
        <taxon>Candidatus Sysuimicrobiales</taxon>
        <taxon>Candidatus Segetimicrobiaceae</taxon>
        <taxon>Candidatus Segetimicrobium</taxon>
    </lineage>
</organism>
<feature type="short sequence motif" description="Gly-cisPro motif, important for rejection of L-amino acids" evidence="2">
    <location>
        <begin position="137"/>
        <end position="138"/>
    </location>
</feature>
<keyword evidence="2 3" id="KW-0378">Hydrolase</keyword>
<comment type="subunit">
    <text evidence="2">Homodimer.</text>
</comment>
<dbReference type="PANTHER" id="PTHR10472:SF5">
    <property type="entry name" value="D-AMINOACYL-TRNA DEACYLASE 1"/>
    <property type="match status" value="1"/>
</dbReference>
<dbReference type="EC" id="3.1.1.96" evidence="2"/>
<name>A0A537LKU5_9BACT</name>
<dbReference type="EMBL" id="VBAJ01000059">
    <property type="protein sequence ID" value="TMJ09305.1"/>
    <property type="molecule type" value="Genomic_DNA"/>
</dbReference>
<dbReference type="Pfam" id="PF02580">
    <property type="entry name" value="Tyr_Deacylase"/>
    <property type="match status" value="1"/>
</dbReference>
<dbReference type="Proteomes" id="UP000315217">
    <property type="component" value="Unassembled WGS sequence"/>
</dbReference>
<dbReference type="EC" id="3.1.1.-" evidence="2"/>
<comment type="catalytic activity">
    <reaction evidence="2">
        <text>glycyl-tRNA(Ala) + H2O = tRNA(Ala) + glycine + H(+)</text>
        <dbReference type="Rhea" id="RHEA:53744"/>
        <dbReference type="Rhea" id="RHEA-COMP:9657"/>
        <dbReference type="Rhea" id="RHEA-COMP:13640"/>
        <dbReference type="ChEBI" id="CHEBI:15377"/>
        <dbReference type="ChEBI" id="CHEBI:15378"/>
        <dbReference type="ChEBI" id="CHEBI:57305"/>
        <dbReference type="ChEBI" id="CHEBI:78442"/>
        <dbReference type="ChEBI" id="CHEBI:78522"/>
    </reaction>
</comment>
<evidence type="ECO:0000256" key="2">
    <source>
        <dbReference type="HAMAP-Rule" id="MF_00518"/>
    </source>
</evidence>
<sequence length="147" mass="15992">MRAVVQRVVRAAVKVDGAEIAHIEHGYAVLVGVSTDDTDADAKTLAEKIAHLRIFDDEQGKLNRSILDVRGAVLSVSQFTLYGDTSGGRRPSFVKAAPPQQAEALYEMFNQHLRSLGVPVETGQFRAVMVVDIQNHGPVTIILDTRA</sequence>
<comment type="similarity">
    <text evidence="1 2">Belongs to the DTD family.</text>
</comment>
<dbReference type="GO" id="GO:0000049">
    <property type="term" value="F:tRNA binding"/>
    <property type="evidence" value="ECO:0007669"/>
    <property type="project" value="UniProtKB-UniRule"/>
</dbReference>
<evidence type="ECO:0000256" key="1">
    <source>
        <dbReference type="ARBA" id="ARBA00009673"/>
    </source>
</evidence>
<dbReference type="InterPro" id="IPR023509">
    <property type="entry name" value="DTD-like_sf"/>
</dbReference>
<dbReference type="EMBL" id="VBAI01000185">
    <property type="protein sequence ID" value="TMJ08624.1"/>
    <property type="molecule type" value="Genomic_DNA"/>
</dbReference>
<keyword evidence="2" id="KW-0820">tRNA-binding</keyword>
<comment type="caution">
    <text evidence="3">The sequence shown here is derived from an EMBL/GenBank/DDBJ whole genome shotgun (WGS) entry which is preliminary data.</text>
</comment>
<dbReference type="GO" id="GO:0005737">
    <property type="term" value="C:cytoplasm"/>
    <property type="evidence" value="ECO:0007669"/>
    <property type="project" value="UniProtKB-SubCell"/>
</dbReference>
<comment type="domain">
    <text evidence="2">A Gly-cisPro motif from one monomer fits into the active site of the other monomer to allow specific chiral rejection of L-amino acids.</text>
</comment>
<dbReference type="Proteomes" id="UP000318661">
    <property type="component" value="Unassembled WGS sequence"/>
</dbReference>
<dbReference type="AlphaFoldDB" id="A0A537LKU5"/>
<reference evidence="5 6" key="1">
    <citation type="journal article" date="2019" name="Nat. Microbiol.">
        <title>Mediterranean grassland soil C-N compound turnover is dependent on rainfall and depth, and is mediated by genomically divergent microorganisms.</title>
        <authorList>
            <person name="Diamond S."/>
            <person name="Andeer P.F."/>
            <person name="Li Z."/>
            <person name="Crits-Christoph A."/>
            <person name="Burstein D."/>
            <person name="Anantharaman K."/>
            <person name="Lane K.R."/>
            <person name="Thomas B.C."/>
            <person name="Pan C."/>
            <person name="Northen T.R."/>
            <person name="Banfield J.F."/>
        </authorList>
    </citation>
    <scope>NUCLEOTIDE SEQUENCE [LARGE SCALE GENOMIC DNA]</scope>
    <source>
        <strain evidence="3">NP_1</strain>
        <strain evidence="4">NP_2</strain>
    </source>
</reference>
<keyword evidence="2" id="KW-0963">Cytoplasm</keyword>
<comment type="function">
    <text evidence="2">An aminoacyl-tRNA editing enzyme that deacylates mischarged D-aminoacyl-tRNAs. Also deacylates mischarged glycyl-tRNA(Ala), protecting cells against glycine mischarging by AlaRS. Acts via tRNA-based rather than protein-based catalysis; rejects L-amino acids rather than detecting D-amino acids in the active site. By recycling D-aminoacyl-tRNA to D-amino acids and free tRNA molecules, this enzyme counteracts the toxicity associated with the formation of D-aminoacyl-tRNA entities in vivo and helps enforce protein L-homochirality.</text>
</comment>
<keyword evidence="2" id="KW-0694">RNA-binding</keyword>
<dbReference type="NCBIfam" id="TIGR00256">
    <property type="entry name" value="D-aminoacyl-tRNA deacylase"/>
    <property type="match status" value="1"/>
</dbReference>
<dbReference type="GO" id="GO:0106026">
    <property type="term" value="F:Gly-tRNA(Ala) deacylase activity"/>
    <property type="evidence" value="ECO:0007669"/>
    <property type="project" value="UniProtKB-UniRule"/>
</dbReference>
<evidence type="ECO:0000313" key="3">
    <source>
        <dbReference type="EMBL" id="TMJ08624.1"/>
    </source>
</evidence>
<evidence type="ECO:0000313" key="4">
    <source>
        <dbReference type="EMBL" id="TMJ09305.1"/>
    </source>
</evidence>
<proteinExistence type="inferred from homology"/>
<accession>A0A537LKU5</accession>